<organism evidence="4 5">
    <name type="scientific">Nanobsidianus stetteri</name>
    <dbReference type="NCBI Taxonomy" id="1294122"/>
    <lineage>
        <taxon>Archaea</taxon>
        <taxon>Nanobdellota</taxon>
        <taxon>Candidatus Nanoarchaeia</taxon>
        <taxon>Nanoarchaeales</taxon>
        <taxon>Nanopusillaceae</taxon>
        <taxon>Candidatus Nanobsidianus</taxon>
    </lineage>
</organism>
<dbReference type="InterPro" id="IPR029052">
    <property type="entry name" value="Metallo-depent_PP-like"/>
</dbReference>
<dbReference type="Proteomes" id="UP000245908">
    <property type="component" value="Unassembled WGS sequence"/>
</dbReference>
<dbReference type="GO" id="GO:0016787">
    <property type="term" value="F:hydrolase activity"/>
    <property type="evidence" value="ECO:0007669"/>
    <property type="project" value="InterPro"/>
</dbReference>
<dbReference type="PANTHER" id="PTHR39323">
    <property type="entry name" value="BLR1149 PROTEIN"/>
    <property type="match status" value="1"/>
</dbReference>
<dbReference type="PIRSF" id="PIRSF000887">
    <property type="entry name" value="Pesterase_MJ0037"/>
    <property type="match status" value="1"/>
</dbReference>
<reference evidence="2" key="4">
    <citation type="submission" date="2021-11" db="EMBL/GenBank/DDBJ databases">
        <authorList>
            <person name="Munson-Mcgee J."/>
            <person name="Field E."/>
            <person name="Bateson M."/>
            <person name="Rooney C."/>
            <person name="Stepanauskas R."/>
            <person name="Young M."/>
        </authorList>
    </citation>
    <scope>NUCLEOTIDE SEQUENCE</scope>
    <source>
        <strain evidence="2">SCGC AB-777_F03</strain>
    </source>
</reference>
<dbReference type="InterPro" id="IPR024173">
    <property type="entry name" value="Pesterase_MJ0037-like"/>
</dbReference>
<dbReference type="Pfam" id="PF00149">
    <property type="entry name" value="Metallophos"/>
    <property type="match status" value="1"/>
</dbReference>
<dbReference type="EMBL" id="QEFH01000030">
    <property type="protein sequence ID" value="PVU70227.1"/>
    <property type="molecule type" value="Genomic_DNA"/>
</dbReference>
<evidence type="ECO:0000313" key="5">
    <source>
        <dbReference type="Proteomes" id="UP000245908"/>
    </source>
</evidence>
<dbReference type="PANTHER" id="PTHR39323:SF1">
    <property type="entry name" value="BLR1149 PROTEIN"/>
    <property type="match status" value="1"/>
</dbReference>
<sequence>MLKFTGTEGLIFFDKILVISDLHIGIERELYKKGINIPSQVNYYINKIKKIHEKYKIEYLIIDGDLKHNIPETTLQEMSDIPYFINEISQYFKKIYIIKGNHDGDIEELINGINNVKILKALKIKNVVFTHGNLNTKLKGKYYVIGHHHFAKSISTSIGESIYEKVFVIGYKDNKVIIILPAFSDLAGLWDVGEFQGPIAKGIKKYEVYTLDGILIEEKEI</sequence>
<dbReference type="Gene3D" id="3.60.21.10">
    <property type="match status" value="1"/>
</dbReference>
<feature type="domain" description="Calcineurin-like phosphoesterase" evidence="1">
    <location>
        <begin position="15"/>
        <end position="149"/>
    </location>
</feature>
<comment type="caution">
    <text evidence="4">The sequence shown here is derived from an EMBL/GenBank/DDBJ whole genome shotgun (WGS) entry which is preliminary data.</text>
</comment>
<protein>
    <submittedName>
        <fullName evidence="2">Metallophosphoesterase</fullName>
    </submittedName>
</protein>
<dbReference type="InterPro" id="IPR004843">
    <property type="entry name" value="Calcineurin-like_PHP"/>
</dbReference>
<proteinExistence type="predicted"/>
<reference evidence="4 5" key="1">
    <citation type="journal article" date="2015" name="Appl. Environ. Microbiol.">
        <title>Nanoarchaeota, Their Sulfolobales Host, and Nanoarchaeota Virus Distribution across Yellowstone National Park Hot Springs.</title>
        <authorList>
            <person name="Munson-McGee J.H."/>
            <person name="Field E.K."/>
            <person name="Bateson M."/>
            <person name="Rooney C."/>
            <person name="Stepanauskas R."/>
            <person name="Young M.J."/>
        </authorList>
    </citation>
    <scope>NUCLEOTIDE SEQUENCE [LARGE SCALE GENOMIC DNA]</scope>
    <source>
        <strain evidence="2">SCGC AB-777_F03</strain>
        <strain evidence="4">SCGC AB-777_O03</strain>
    </source>
</reference>
<evidence type="ECO:0000313" key="2">
    <source>
        <dbReference type="EMBL" id="MCC5447161.1"/>
    </source>
</evidence>
<dbReference type="RefSeq" id="WP_228615386.1">
    <property type="nucleotide sequence ID" value="NZ_QEFP02000013.1"/>
</dbReference>
<reference evidence="2" key="2">
    <citation type="submission" date="2017-05" db="EMBL/GenBank/DDBJ databases">
        <authorList>
            <person name="Munson-Mcgee J.H."/>
        </authorList>
    </citation>
    <scope>NUCLEOTIDE SEQUENCE</scope>
    <source>
        <strain evidence="2">SCGC AB-777_F03</strain>
    </source>
</reference>
<dbReference type="SUPFAM" id="SSF56300">
    <property type="entry name" value="Metallo-dependent phosphatases"/>
    <property type="match status" value="1"/>
</dbReference>
<dbReference type="EMBL" id="QEFP01000011">
    <property type="protein sequence ID" value="PVU68436.1"/>
    <property type="molecule type" value="Genomic_DNA"/>
</dbReference>
<dbReference type="AlphaFoldDB" id="A0A2T9WQV6"/>
<name>A0A2T9WQV6_NANST</name>
<reference evidence="4" key="3">
    <citation type="submission" date="2017-05" db="EMBL/GenBank/DDBJ databases">
        <authorList>
            <person name="Song R."/>
            <person name="Chenine A.L."/>
            <person name="Ruprecht R.M."/>
        </authorList>
    </citation>
    <scope>NUCLEOTIDE SEQUENCE</scope>
    <source>
        <strain evidence="3">SCGC AB-777_F03</strain>
        <strain evidence="4">SCGC AB-777_O03</strain>
    </source>
</reference>
<dbReference type="Proteomes" id="UP000245509">
    <property type="component" value="Unassembled WGS sequence"/>
</dbReference>
<evidence type="ECO:0000259" key="1">
    <source>
        <dbReference type="Pfam" id="PF00149"/>
    </source>
</evidence>
<accession>A0A2T9WQV6</accession>
<evidence type="ECO:0000313" key="4">
    <source>
        <dbReference type="EMBL" id="PVU70227.1"/>
    </source>
</evidence>
<dbReference type="EMBL" id="QEFP02000013">
    <property type="protein sequence ID" value="MCC5447161.1"/>
    <property type="molecule type" value="Genomic_DNA"/>
</dbReference>
<gene>
    <name evidence="2" type="ORF">DDW03_001960</name>
    <name evidence="3" type="ORF">DDW03_02340</name>
    <name evidence="4" type="ORF">DDW05_02990</name>
</gene>
<evidence type="ECO:0000313" key="3">
    <source>
        <dbReference type="EMBL" id="PVU68436.1"/>
    </source>
</evidence>